<dbReference type="Proteomes" id="UP001066455">
    <property type="component" value="Unassembled WGS sequence"/>
</dbReference>
<dbReference type="EMBL" id="JALAXI010000010">
    <property type="protein sequence ID" value="MCY9280254.1"/>
    <property type="molecule type" value="Genomic_DNA"/>
</dbReference>
<dbReference type="AlphaFoldDB" id="A0AA90EXJ9"/>
<protein>
    <submittedName>
        <fullName evidence="2">Uncharacterized protein</fullName>
    </submittedName>
</protein>
<name>A0AA90EXJ9_9BACI</name>
<keyword evidence="1" id="KW-0812">Transmembrane</keyword>
<dbReference type="RefSeq" id="WP_268305261.1">
    <property type="nucleotide sequence ID" value="NZ_JALAJD010000002.1"/>
</dbReference>
<evidence type="ECO:0000256" key="1">
    <source>
        <dbReference type="SAM" id="Phobius"/>
    </source>
</evidence>
<feature type="transmembrane region" description="Helical" evidence="1">
    <location>
        <begin position="152"/>
        <end position="172"/>
    </location>
</feature>
<feature type="transmembrane region" description="Helical" evidence="1">
    <location>
        <begin position="39"/>
        <end position="59"/>
    </location>
</feature>
<sequence>MFSIKKSFFFWLRSNVVLLFFALLLLINKPYWNNNGSGTSVFLFVLIAECFLVLLSFVYGFNTKKIYISPRKKIFKKSNLIVGTTTFIALSLFLSFVLREHIPYPSALLYMSLTINFIMAIISLLFPNWVIKQYEFNIYEESSGWINDFLRYFLFIAWAINYEVQVVLARLPFLLQRLMGIVFIIVLVFSIASIGSMY</sequence>
<proteinExistence type="predicted"/>
<feature type="transmembrane region" description="Helical" evidence="1">
    <location>
        <begin position="7"/>
        <end position="27"/>
    </location>
</feature>
<comment type="caution">
    <text evidence="2">The sequence shown here is derived from an EMBL/GenBank/DDBJ whole genome shotgun (WGS) entry which is preliminary data.</text>
</comment>
<organism evidence="2 3">
    <name type="scientific">Bacillus haynesii</name>
    <dbReference type="NCBI Taxonomy" id="1925021"/>
    <lineage>
        <taxon>Bacteria</taxon>
        <taxon>Bacillati</taxon>
        <taxon>Bacillota</taxon>
        <taxon>Bacilli</taxon>
        <taxon>Bacillales</taxon>
        <taxon>Bacillaceae</taxon>
        <taxon>Bacillus</taxon>
    </lineage>
</organism>
<evidence type="ECO:0000313" key="2">
    <source>
        <dbReference type="EMBL" id="MCY9280254.1"/>
    </source>
</evidence>
<feature type="transmembrane region" description="Helical" evidence="1">
    <location>
        <begin position="80"/>
        <end position="98"/>
    </location>
</feature>
<reference evidence="2" key="1">
    <citation type="submission" date="2022-02" db="EMBL/GenBank/DDBJ databases">
        <title>Crop Bioprotection Bacillus Genome Sequencing.</title>
        <authorList>
            <person name="Dunlap C."/>
        </authorList>
    </citation>
    <scope>NUCLEOTIDE SEQUENCE</scope>
    <source>
        <strain evidence="2">T20C14</strain>
    </source>
</reference>
<feature type="transmembrane region" description="Helical" evidence="1">
    <location>
        <begin position="110"/>
        <end position="131"/>
    </location>
</feature>
<evidence type="ECO:0000313" key="3">
    <source>
        <dbReference type="Proteomes" id="UP001066455"/>
    </source>
</evidence>
<feature type="transmembrane region" description="Helical" evidence="1">
    <location>
        <begin position="178"/>
        <end position="197"/>
    </location>
</feature>
<gene>
    <name evidence="2" type="ORF">MOE73_09310</name>
</gene>
<accession>A0AA90EXJ9</accession>
<keyword evidence="1" id="KW-0472">Membrane</keyword>
<keyword evidence="1" id="KW-1133">Transmembrane helix</keyword>